<feature type="transmembrane region" description="Helical" evidence="14">
    <location>
        <begin position="1764"/>
        <end position="1785"/>
    </location>
</feature>
<evidence type="ECO:0000256" key="7">
    <source>
        <dbReference type="ARBA" id="ARBA00022989"/>
    </source>
</evidence>
<sequence length="2063" mass="225574">MPGGTAGDLAAMADLAQLASQSGTTAGRRNSTSLTNSSVVAVPSPDALTHAIAQRYRVDLTATYLGHSNLIVVNPLEPKSDTSEASKAEYEDRVYRIGHEDVSNADVNPHAYDLACRVYWAARRSGRSQSIVYSGLSGAGASSQQHLVTAQLLRLSTSGKKDTRLAEQVSALETILTSFGCAKTTSNPSATRYSSLLELHLNAQGRLSGAKVLAYGLDRTRFAKIPKGERSFHALYQLVAGASREERHAYHLLDDPAEYALFRKSTTFRLPPGVPLADDSIAFEDLRTAFKVLGFKPKHVASIYRVLSAILLLGNLDFAEHPEDAYDYQSESAWVTNVEVLEQVADLLGVASADLERSLTNRVRWVRKEMMATILRADGADQQRDSLMAALYSIVFAFVVETANHKLFPGDDAIAAMQKDGGTSILQFSQPGFTNHSSARPGSRSSVLIQALNGYDDFVHNYQTELARHFTTEQAFDGDAGVAARAQEDGLRVTDVLPADNGAGRIELLRGGRIGGKADKKPGGILGGMAKTCASLRRGIQPEQADTDLVAGMRDHFAAHPSFVANPSGPGARTAFAIMHWGGQMVAYDAYRCVETDCDALDPEHVAMLRLSGDPFVAKLVSGPGLAAEVHPIDDATLVAAQVSSMPLRRPSPVQTVQSFTPADCEQRDYTAPLLDPLAIYPVSTQINATTSQILGSILARTQQWNLIALLPNATATPRQVDARLLKAQVAALQLPELVARRNTVDWACDVTYEDFVDRHGLGISGQETARDSVASYAGDFGLDQSRGDFALGTSRLWLSWSAWRALEDRLRSDEPAEHRDRARETATQARGGHSADTSPPNGKKDSSDGSAAEGERGMLGYLPELGPSRSTVNVGYTEGGFRQSHGPHSGSVDDLLYDGGATPGSPNAPMFDYSDAAAQPGRTQSGFFSEYNAPAESYGLRPPHAPYMQEQSSGGPGSGFPSMGSFGGYGAGGGGLRGRDSEVWGVQQGDAAAPAPAVPFTPAGARMAGANKEAGVLDRDGNPQEGEGKAIAEVPTSRGRRIWVAIVWALTWWVPTPCLTYVGRMKRPDVRMAWREKLALCLLIAFSCGLVIFYIIVFGRLLCPNYNNAWNVKELGYHSGTTDYWVGVRGNVYDLTKYYKIQHSDIQGQPVTSTDMLQLGGLDLTHYFPIPLTTACPDLVTDGSLSLQYENFTAEVPTAVHTSGQLQPATGSALYQSNWYFDTFLPKMRKYHKGPLVYSKGDISKEANAAGRQWAIVNGSVYDLTDYFYTYTLLNDKSYQFLNDSIANVWTAQPGTDITGAIKELGLDAPTLKTNMDCIQTLFYVGETDFRETPRCQVQPNLLLAFSVLIMLTILVKFLAALQFGSKRLPELRDKFVICQVPCYTEGEESLRKTIDSLATLNYDDRRKLLFIICDGMIVGSGNDRPTPRIVLDILGVDQTIEPDPLMYKAVAEGSKQLNYGKVWSGLYEVEGHVVPYIVIAKVGRPSERSRPGNRGKRDSQILAMRFLNRVHFDAEMYPLELEMYHQVKNIIGVDPQFYEFMFVIDADTSVEADSLNRLVAAATDDKQIIGICGETRLENEQVSWWTMIQVYEYFISHHMAKAFESLFGSVTCLPGCFTLLRIRSADKGKPLLVSSLIIDDYSDGNLDTLHKKNLLALGEDRYLTTLILKHFPTYKTKFIADAKAQTVAPHNWGILLSQRRRWINSTVHNLAELMFLPNMCGFCCFSMRFVVFIDLLGTIILPATFVYMIYLIVTVATGTGEIPMIAIIMIAAVYGLQAIIFLLKRQWQFIGWLIIYLLAYPVYSFLLPVYSFWRFDDFTWGNTRVVVGEGRSKKVLQAEEEAFDESTIPLARFSEYEAALAEEALDSRSEKTRSEAGFSLATRVPPMYGDMSHARQGSRMSMPMQSQVFGYGPGAGGPGSVVGSEFGYPASVHPYMPPATLQSQMSLVGYGGAMGAPQLPMSALPRRQSGMSAFTYGGGGAAPSVFSMNPFANPPAPTASDDPNPSDEVLVSTLQAFLATQDLMQLSKRKAREGLAALFPRADLSGRKDWINEQIDRLLAP</sequence>
<comment type="caution">
    <text evidence="12">Lacks conserved residue(s) required for the propagation of feature annotation.</text>
</comment>
<feature type="domain" description="DEK-C" evidence="16">
    <location>
        <begin position="2006"/>
        <end position="2062"/>
    </location>
</feature>
<dbReference type="SMART" id="SM01117">
    <property type="entry name" value="Cyt-b5"/>
    <property type="match status" value="2"/>
</dbReference>
<comment type="subcellular location">
    <subcellularLocation>
        <location evidence="1">Cell membrane</location>
        <topology evidence="1">Multi-pass membrane protein</topology>
    </subcellularLocation>
</comment>
<dbReference type="PRINTS" id="PR00193">
    <property type="entry name" value="MYOSINHEAVY"/>
</dbReference>
<evidence type="ECO:0000256" key="3">
    <source>
        <dbReference type="ARBA" id="ARBA00022475"/>
    </source>
</evidence>
<feature type="region of interest" description="Disordered" evidence="13">
    <location>
        <begin position="813"/>
        <end position="892"/>
    </location>
</feature>
<evidence type="ECO:0000256" key="12">
    <source>
        <dbReference type="PROSITE-ProRule" id="PRU00782"/>
    </source>
</evidence>
<keyword evidence="6 14" id="KW-0812">Transmembrane</keyword>
<evidence type="ECO:0000256" key="11">
    <source>
        <dbReference type="ARBA" id="ARBA00023180"/>
    </source>
</evidence>
<dbReference type="GO" id="GO:0005524">
    <property type="term" value="F:ATP binding"/>
    <property type="evidence" value="ECO:0007669"/>
    <property type="project" value="InterPro"/>
</dbReference>
<evidence type="ECO:0000256" key="5">
    <source>
        <dbReference type="ARBA" id="ARBA00022679"/>
    </source>
</evidence>
<feature type="transmembrane region" description="Helical" evidence="14">
    <location>
        <begin position="1079"/>
        <end position="1103"/>
    </location>
</feature>
<feature type="compositionally biased region" description="Basic and acidic residues" evidence="13">
    <location>
        <begin position="813"/>
        <end position="825"/>
    </location>
</feature>
<comment type="similarity">
    <text evidence="12">Belongs to the TRAFAC class myosin-kinesin ATPase superfamily. Myosin family.</text>
</comment>
<protein>
    <recommendedName>
        <fullName evidence="2">chitin synthase</fullName>
        <ecNumber evidence="2">2.4.1.16</ecNumber>
    </recommendedName>
</protein>
<dbReference type="GO" id="GO:0016459">
    <property type="term" value="C:myosin complex"/>
    <property type="evidence" value="ECO:0007669"/>
    <property type="project" value="UniProtKB-KW"/>
</dbReference>
<keyword evidence="9 14" id="KW-0472">Membrane</keyword>
<dbReference type="STRING" id="741276.A0A2S5B9P5"/>
<dbReference type="Gene3D" id="3.40.850.10">
    <property type="entry name" value="Kinesin motor domain"/>
    <property type="match status" value="1"/>
</dbReference>
<dbReference type="InterPro" id="IPR014876">
    <property type="entry name" value="DEK_C"/>
</dbReference>
<keyword evidence="11" id="KW-0325">Glycoprotein</keyword>
<dbReference type="SUPFAM" id="SSF55856">
    <property type="entry name" value="Cytochrome b5-like heme/steroid binding domain"/>
    <property type="match status" value="1"/>
</dbReference>
<evidence type="ECO:0000256" key="9">
    <source>
        <dbReference type="ARBA" id="ARBA00023136"/>
    </source>
</evidence>
<dbReference type="GO" id="GO:0005886">
    <property type="term" value="C:plasma membrane"/>
    <property type="evidence" value="ECO:0007669"/>
    <property type="project" value="UniProtKB-SubCell"/>
</dbReference>
<feature type="transmembrane region" description="Helical" evidence="14">
    <location>
        <begin position="1343"/>
        <end position="1366"/>
    </location>
</feature>
<evidence type="ECO:0000256" key="1">
    <source>
        <dbReference type="ARBA" id="ARBA00004651"/>
    </source>
</evidence>
<dbReference type="Gene3D" id="1.10.10.820">
    <property type="match status" value="1"/>
</dbReference>
<dbReference type="Pfam" id="PF08766">
    <property type="entry name" value="DEK_C"/>
    <property type="match status" value="1"/>
</dbReference>
<dbReference type="PANTHER" id="PTHR22914">
    <property type="entry name" value="CHITIN SYNTHASE"/>
    <property type="match status" value="1"/>
</dbReference>
<gene>
    <name evidence="17" type="ORF">BMF94_3434</name>
</gene>
<dbReference type="InterPro" id="IPR027417">
    <property type="entry name" value="P-loop_NTPase"/>
</dbReference>
<dbReference type="GO" id="GO:0004100">
    <property type="term" value="F:chitin synthase activity"/>
    <property type="evidence" value="ECO:0007669"/>
    <property type="project" value="UniProtKB-EC"/>
</dbReference>
<keyword evidence="12" id="KW-0009">Actin-binding</keyword>
<dbReference type="EMBL" id="PJQD01000036">
    <property type="protein sequence ID" value="POY73497.1"/>
    <property type="molecule type" value="Genomic_DNA"/>
</dbReference>
<evidence type="ECO:0000256" key="8">
    <source>
        <dbReference type="ARBA" id="ARBA00023123"/>
    </source>
</evidence>
<dbReference type="GO" id="GO:0003774">
    <property type="term" value="F:cytoskeletal motor activity"/>
    <property type="evidence" value="ECO:0007669"/>
    <property type="project" value="InterPro"/>
</dbReference>
<evidence type="ECO:0000256" key="13">
    <source>
        <dbReference type="SAM" id="MobiDB-lite"/>
    </source>
</evidence>
<dbReference type="Pfam" id="PF00063">
    <property type="entry name" value="Myosin_head"/>
    <property type="match status" value="1"/>
</dbReference>
<evidence type="ECO:0000256" key="2">
    <source>
        <dbReference type="ARBA" id="ARBA00012543"/>
    </source>
</evidence>
<proteinExistence type="inferred from homology"/>
<dbReference type="Proteomes" id="UP000237144">
    <property type="component" value="Unassembled WGS sequence"/>
</dbReference>
<dbReference type="InterPro" id="IPR001199">
    <property type="entry name" value="Cyt_B5-like_heme/steroid-bd"/>
</dbReference>
<evidence type="ECO:0000259" key="15">
    <source>
        <dbReference type="PROSITE" id="PS51456"/>
    </source>
</evidence>
<evidence type="ECO:0000256" key="14">
    <source>
        <dbReference type="SAM" id="Phobius"/>
    </source>
</evidence>
<feature type="transmembrane region" description="Helical" evidence="14">
    <location>
        <begin position="1731"/>
        <end position="1752"/>
    </location>
</feature>
<keyword evidence="18" id="KW-1185">Reference proteome</keyword>
<dbReference type="PROSITE" id="PS51456">
    <property type="entry name" value="MYOSIN_MOTOR"/>
    <property type="match status" value="1"/>
</dbReference>
<dbReference type="Pfam" id="PF03142">
    <property type="entry name" value="Chitin_synth_2"/>
    <property type="match status" value="1"/>
</dbReference>
<dbReference type="InterPro" id="IPR036961">
    <property type="entry name" value="Kinesin_motor_dom_sf"/>
</dbReference>
<keyword evidence="8 12" id="KW-0518">Myosin</keyword>
<dbReference type="PROSITE" id="PS51998">
    <property type="entry name" value="DEK_C"/>
    <property type="match status" value="1"/>
</dbReference>
<evidence type="ECO:0000256" key="10">
    <source>
        <dbReference type="ARBA" id="ARBA00023175"/>
    </source>
</evidence>
<evidence type="ECO:0000313" key="18">
    <source>
        <dbReference type="Proteomes" id="UP000237144"/>
    </source>
</evidence>
<keyword evidence="4 17" id="KW-0328">Glycosyltransferase</keyword>
<feature type="transmembrane region" description="Helical" evidence="14">
    <location>
        <begin position="1043"/>
        <end position="1063"/>
    </location>
</feature>
<dbReference type="Gene3D" id="1.20.58.530">
    <property type="match status" value="1"/>
</dbReference>
<dbReference type="GO" id="GO:0003779">
    <property type="term" value="F:actin binding"/>
    <property type="evidence" value="ECO:0007669"/>
    <property type="project" value="UniProtKB-KW"/>
</dbReference>
<reference evidence="17 18" key="1">
    <citation type="journal article" date="2018" name="Front. Microbiol.">
        <title>Prospects for Fungal Bioremediation of Acidic Radioactive Waste Sites: Characterization and Genome Sequence of Rhodotorula taiwanensis MD1149.</title>
        <authorList>
            <person name="Tkavc R."/>
            <person name="Matrosova V.Y."/>
            <person name="Grichenko O.E."/>
            <person name="Gostincar C."/>
            <person name="Volpe R.P."/>
            <person name="Klimenkova P."/>
            <person name="Gaidamakova E.K."/>
            <person name="Zhou C.E."/>
            <person name="Stewart B.J."/>
            <person name="Lyman M.G."/>
            <person name="Malfatti S.A."/>
            <person name="Rubinfeld B."/>
            <person name="Courtot M."/>
            <person name="Singh J."/>
            <person name="Dalgard C.L."/>
            <person name="Hamilton T."/>
            <person name="Frey K.G."/>
            <person name="Gunde-Cimerman N."/>
            <person name="Dugan L."/>
            <person name="Daly M.J."/>
        </authorList>
    </citation>
    <scope>NUCLEOTIDE SEQUENCE [LARGE SCALE GENOMIC DNA]</scope>
    <source>
        <strain evidence="17 18">MD1149</strain>
    </source>
</reference>
<keyword evidence="7 14" id="KW-1133">Transmembrane helix</keyword>
<feature type="transmembrane region" description="Helical" evidence="14">
    <location>
        <begin position="1792"/>
        <end position="1815"/>
    </location>
</feature>
<dbReference type="SUPFAM" id="SSF52540">
    <property type="entry name" value="P-loop containing nucleoside triphosphate hydrolases"/>
    <property type="match status" value="1"/>
</dbReference>
<dbReference type="EC" id="2.4.1.16" evidence="2"/>
<dbReference type="GO" id="GO:0030428">
    <property type="term" value="C:cell septum"/>
    <property type="evidence" value="ECO:0007669"/>
    <property type="project" value="TreeGrafter"/>
</dbReference>
<dbReference type="InterPro" id="IPR001609">
    <property type="entry name" value="Myosin_head_motor_dom-like"/>
</dbReference>
<keyword evidence="5 17" id="KW-0808">Transferase</keyword>
<name>A0A2S5B9P5_9BASI</name>
<feature type="domain" description="Myosin motor" evidence="15">
    <location>
        <begin position="32"/>
        <end position="425"/>
    </location>
</feature>
<dbReference type="OrthoDB" id="370884at2759"/>
<dbReference type="GO" id="GO:0006031">
    <property type="term" value="P:chitin biosynthetic process"/>
    <property type="evidence" value="ECO:0007669"/>
    <property type="project" value="TreeGrafter"/>
</dbReference>
<evidence type="ECO:0000259" key="16">
    <source>
        <dbReference type="PROSITE" id="PS51998"/>
    </source>
</evidence>
<organism evidence="17 18">
    <name type="scientific">Rhodotorula taiwanensis</name>
    <dbReference type="NCBI Taxonomy" id="741276"/>
    <lineage>
        <taxon>Eukaryota</taxon>
        <taxon>Fungi</taxon>
        <taxon>Dikarya</taxon>
        <taxon>Basidiomycota</taxon>
        <taxon>Pucciniomycotina</taxon>
        <taxon>Microbotryomycetes</taxon>
        <taxon>Sporidiobolales</taxon>
        <taxon>Sporidiobolaceae</taxon>
        <taxon>Rhodotorula</taxon>
    </lineage>
</organism>
<dbReference type="SUPFAM" id="SSF53448">
    <property type="entry name" value="Nucleotide-diphospho-sugar transferases"/>
    <property type="match status" value="1"/>
</dbReference>
<keyword evidence="10" id="KW-0505">Motor protein</keyword>
<dbReference type="Gene3D" id="1.20.120.720">
    <property type="entry name" value="Myosin VI head, motor domain, U50 subdomain"/>
    <property type="match status" value="1"/>
</dbReference>
<dbReference type="InterPro" id="IPR036400">
    <property type="entry name" value="Cyt_B5-like_heme/steroid_sf"/>
</dbReference>
<dbReference type="InterPro" id="IPR004835">
    <property type="entry name" value="Chitin_synth"/>
</dbReference>
<evidence type="ECO:0000313" key="17">
    <source>
        <dbReference type="EMBL" id="POY73497.1"/>
    </source>
</evidence>
<dbReference type="SUPFAM" id="SSF109715">
    <property type="entry name" value="DEK C-terminal domain"/>
    <property type="match status" value="1"/>
</dbReference>
<evidence type="ECO:0000256" key="4">
    <source>
        <dbReference type="ARBA" id="ARBA00022676"/>
    </source>
</evidence>
<comment type="caution">
    <text evidence="17">The sequence shown here is derived from an EMBL/GenBank/DDBJ whole genome shotgun (WGS) entry which is preliminary data.</text>
</comment>
<keyword evidence="3" id="KW-1003">Cell membrane</keyword>
<dbReference type="GO" id="GO:0031505">
    <property type="term" value="P:fungal-type cell wall organization"/>
    <property type="evidence" value="ECO:0007669"/>
    <property type="project" value="TreeGrafter"/>
</dbReference>
<dbReference type="PANTHER" id="PTHR22914:SF13">
    <property type="entry name" value="CHITIN SYNTHASE"/>
    <property type="match status" value="1"/>
</dbReference>
<evidence type="ECO:0000256" key="6">
    <source>
        <dbReference type="ARBA" id="ARBA00022692"/>
    </source>
</evidence>
<dbReference type="Gene3D" id="3.10.120.10">
    <property type="entry name" value="Cytochrome b5-like heme/steroid binding domain"/>
    <property type="match status" value="1"/>
</dbReference>
<dbReference type="InterPro" id="IPR029044">
    <property type="entry name" value="Nucleotide-diphossugar_trans"/>
</dbReference>
<accession>A0A2S5B9P5</accession>
<dbReference type="Gene3D" id="1.10.10.60">
    <property type="entry name" value="Homeodomain-like"/>
    <property type="match status" value="1"/>
</dbReference>
<dbReference type="SMART" id="SM00242">
    <property type="entry name" value="MYSc"/>
    <property type="match status" value="1"/>
</dbReference>